<feature type="transmembrane region" description="Helical" evidence="1">
    <location>
        <begin position="197"/>
        <end position="216"/>
    </location>
</feature>
<dbReference type="Pfam" id="PF09925">
    <property type="entry name" value="DUF2157"/>
    <property type="match status" value="1"/>
</dbReference>
<comment type="caution">
    <text evidence="3">The sequence shown here is derived from an EMBL/GenBank/DDBJ whole genome shotgun (WGS) entry which is preliminary data.</text>
</comment>
<protein>
    <recommendedName>
        <fullName evidence="2">DUF2157 domain-containing protein</fullName>
    </recommendedName>
</protein>
<dbReference type="Proteomes" id="UP000177693">
    <property type="component" value="Unassembled WGS sequence"/>
</dbReference>
<feature type="transmembrane region" description="Helical" evidence="1">
    <location>
        <begin position="80"/>
        <end position="101"/>
    </location>
</feature>
<accession>A0A1F6Y2Y6</accession>
<feature type="transmembrane region" description="Helical" evidence="1">
    <location>
        <begin position="137"/>
        <end position="157"/>
    </location>
</feature>
<sequence length="326" mass="35547">MNKEELLQELEKGINAGEISREELISRLSLTPSAGREISATPKDSTHFSMTKMLYVLGAAIVVIGIIIFVYQVWDDLGSLGRISVTLGLGLLFTVIGSVLLKSKPENQTIGSVFHAIGGLLVPGGAVVALSELNVDMVSVWPIAITFGAIFVFYLLLNFAHRSSVLTFFAIANGTAFIYLLVEAMIDGPFYRHEDLYAYLTMVVGASYLLLAHAFRGGWNNKLVGILYFFGSAGFLGAAFSRVFDSVPWQMVYFLLVIGGLFLSAYTKSRAILVVSTCFLLAHVSYITGEYFADSVGWPVALVILGFIFIGLGYVSININKKYIAK</sequence>
<reference evidence="3 4" key="1">
    <citation type="journal article" date="2016" name="Nat. Commun.">
        <title>Thousands of microbial genomes shed light on interconnected biogeochemical processes in an aquifer system.</title>
        <authorList>
            <person name="Anantharaman K."/>
            <person name="Brown C.T."/>
            <person name="Hug L.A."/>
            <person name="Sharon I."/>
            <person name="Castelle C.J."/>
            <person name="Probst A.J."/>
            <person name="Thomas B.C."/>
            <person name="Singh A."/>
            <person name="Wilkins M.J."/>
            <person name="Karaoz U."/>
            <person name="Brodie E.L."/>
            <person name="Williams K.H."/>
            <person name="Hubbard S.S."/>
            <person name="Banfield J.F."/>
        </authorList>
    </citation>
    <scope>NUCLEOTIDE SEQUENCE [LARGE SCALE GENOMIC DNA]</scope>
</reference>
<evidence type="ECO:0000313" key="3">
    <source>
        <dbReference type="EMBL" id="OGJ00747.1"/>
    </source>
</evidence>
<feature type="transmembrane region" description="Helical" evidence="1">
    <location>
        <begin position="223"/>
        <end position="241"/>
    </location>
</feature>
<keyword evidence="1" id="KW-0812">Transmembrane</keyword>
<organism evidence="3 4">
    <name type="scientific">Candidatus Nomurabacteria bacterium RIFCSPLOWO2_02_FULL_40_67</name>
    <dbReference type="NCBI Taxonomy" id="1801787"/>
    <lineage>
        <taxon>Bacteria</taxon>
        <taxon>Candidatus Nomuraibacteriota</taxon>
    </lineage>
</organism>
<feature type="transmembrane region" description="Helical" evidence="1">
    <location>
        <begin position="113"/>
        <end position="131"/>
    </location>
</feature>
<feature type="transmembrane region" description="Helical" evidence="1">
    <location>
        <begin position="53"/>
        <end position="74"/>
    </location>
</feature>
<evidence type="ECO:0000256" key="1">
    <source>
        <dbReference type="SAM" id="Phobius"/>
    </source>
</evidence>
<keyword evidence="1" id="KW-1133">Transmembrane helix</keyword>
<feature type="transmembrane region" description="Helical" evidence="1">
    <location>
        <begin position="295"/>
        <end position="317"/>
    </location>
</feature>
<feature type="transmembrane region" description="Helical" evidence="1">
    <location>
        <begin position="271"/>
        <end position="289"/>
    </location>
</feature>
<proteinExistence type="predicted"/>
<evidence type="ECO:0000313" key="4">
    <source>
        <dbReference type="Proteomes" id="UP000177693"/>
    </source>
</evidence>
<evidence type="ECO:0000259" key="2">
    <source>
        <dbReference type="Pfam" id="PF09925"/>
    </source>
</evidence>
<dbReference type="AlphaFoldDB" id="A0A1F6Y2Y6"/>
<feature type="transmembrane region" description="Helical" evidence="1">
    <location>
        <begin position="247"/>
        <end position="264"/>
    </location>
</feature>
<name>A0A1F6Y2Y6_9BACT</name>
<keyword evidence="1" id="KW-0472">Membrane</keyword>
<dbReference type="EMBL" id="MFVL01000028">
    <property type="protein sequence ID" value="OGJ00747.1"/>
    <property type="molecule type" value="Genomic_DNA"/>
</dbReference>
<feature type="transmembrane region" description="Helical" evidence="1">
    <location>
        <begin position="164"/>
        <end position="182"/>
    </location>
</feature>
<feature type="domain" description="DUF2157" evidence="2">
    <location>
        <begin position="31"/>
        <end position="127"/>
    </location>
</feature>
<dbReference type="InterPro" id="IPR018677">
    <property type="entry name" value="DUF2157"/>
</dbReference>
<gene>
    <name evidence="3" type="ORF">A3I23_03130</name>
</gene>